<proteinExistence type="predicted"/>
<gene>
    <name evidence="1" type="ORF">UFOPK2627_00899</name>
    <name evidence="2" type="ORF">UFOPK3078_00997</name>
    <name evidence="3" type="ORF">UFOPK3990_01110</name>
</gene>
<protein>
    <submittedName>
        <fullName evidence="1">Unannotated protein</fullName>
    </submittedName>
</protein>
<sequence>MVHPSFLAACLTPARTPVIPPFDRSEATKPIVAPLFCAFAPTAGGVNPDLAERLFATYVFAVATTSAAEAWLATTTVEATSARLTEAIMPSLAFFFMYFPFP</sequence>
<dbReference type="EMBL" id="CAEZYA010000029">
    <property type="protein sequence ID" value="CAB4708319.1"/>
    <property type="molecule type" value="Genomic_DNA"/>
</dbReference>
<evidence type="ECO:0000313" key="3">
    <source>
        <dbReference type="EMBL" id="CAB4991422.1"/>
    </source>
</evidence>
<evidence type="ECO:0000313" key="1">
    <source>
        <dbReference type="EMBL" id="CAB4708319.1"/>
    </source>
</evidence>
<name>A0A6J6QBI0_9ZZZZ</name>
<dbReference type="EMBL" id="CAFBOQ010000036">
    <property type="protein sequence ID" value="CAB4991422.1"/>
    <property type="molecule type" value="Genomic_DNA"/>
</dbReference>
<accession>A0A6J6QBI0</accession>
<reference evidence="1" key="1">
    <citation type="submission" date="2020-05" db="EMBL/GenBank/DDBJ databases">
        <authorList>
            <person name="Chiriac C."/>
            <person name="Salcher M."/>
            <person name="Ghai R."/>
            <person name="Kavagutti S V."/>
        </authorList>
    </citation>
    <scope>NUCLEOTIDE SEQUENCE</scope>
</reference>
<dbReference type="EMBL" id="CAFAAU010000031">
    <property type="protein sequence ID" value="CAB4810729.1"/>
    <property type="molecule type" value="Genomic_DNA"/>
</dbReference>
<evidence type="ECO:0000313" key="2">
    <source>
        <dbReference type="EMBL" id="CAB4810729.1"/>
    </source>
</evidence>
<dbReference type="AlphaFoldDB" id="A0A6J6QBI0"/>
<organism evidence="1">
    <name type="scientific">freshwater metagenome</name>
    <dbReference type="NCBI Taxonomy" id="449393"/>
    <lineage>
        <taxon>unclassified sequences</taxon>
        <taxon>metagenomes</taxon>
        <taxon>ecological metagenomes</taxon>
    </lineage>
</organism>